<keyword evidence="4" id="KW-0336">GPI-anchor</keyword>
<dbReference type="AlphaFoldDB" id="A0A1J0R855"/>
<comment type="subcellular location">
    <subcellularLocation>
        <location evidence="2">Cell membrane</location>
        <topology evidence="2">Lipid-anchor</topology>
        <topology evidence="2">GPI-anchor</topology>
    </subcellularLocation>
</comment>
<dbReference type="EMBL" id="KX699992">
    <property type="protein sequence ID" value="APD73948.1"/>
    <property type="molecule type" value="Genomic_DNA"/>
</dbReference>
<dbReference type="GO" id="GO:0005886">
    <property type="term" value="C:plasma membrane"/>
    <property type="evidence" value="ECO:0007669"/>
    <property type="project" value="UniProtKB-SubCell"/>
</dbReference>
<keyword evidence="7" id="KW-0325">Glycoprotein</keyword>
<organism evidence="12">
    <name type="scientific">Trypanosoma brucei</name>
    <dbReference type="NCBI Taxonomy" id="5691"/>
    <lineage>
        <taxon>Eukaryota</taxon>
        <taxon>Discoba</taxon>
        <taxon>Euglenozoa</taxon>
        <taxon>Kinetoplastea</taxon>
        <taxon>Metakinetoplastina</taxon>
        <taxon>Trypanosomatida</taxon>
        <taxon>Trypanosomatidae</taxon>
        <taxon>Trypanosoma</taxon>
    </lineage>
</organism>
<dbReference type="VEuPathDB" id="TriTrypDB:Tb427_000530600"/>
<keyword evidence="5" id="KW-0732">Signal</keyword>
<dbReference type="Pfam" id="PF10659">
    <property type="entry name" value="Trypan_glycop_C"/>
    <property type="match status" value="1"/>
</dbReference>
<accession>A0A1J0R855</accession>
<dbReference type="GO" id="GO:0098552">
    <property type="term" value="C:side of membrane"/>
    <property type="evidence" value="ECO:0007669"/>
    <property type="project" value="UniProtKB-KW"/>
</dbReference>
<feature type="domain" description="Trypanosome variant surface glycoprotein C-terminal" evidence="10">
    <location>
        <begin position="271"/>
        <end position="370"/>
    </location>
</feature>
<evidence type="ECO:0000256" key="5">
    <source>
        <dbReference type="ARBA" id="ARBA00022729"/>
    </source>
</evidence>
<feature type="domain" description="Trypanosome variant surface glycoprotein B-type N-terminal" evidence="11">
    <location>
        <begin position="3"/>
        <end position="230"/>
    </location>
</feature>
<dbReference type="InterPro" id="IPR025932">
    <property type="entry name" value="Trypano_VSG_B_N_dom"/>
</dbReference>
<dbReference type="VEuPathDB" id="TriTrypDB:Tb08.27P2.290"/>
<reference evidence="12" key="1">
    <citation type="submission" date="2016-08" db="EMBL/GenBank/DDBJ databases">
        <title>VSG repertoire of Trypanosoma brucei EATRO 1125.</title>
        <authorList>
            <person name="Cross G.A."/>
        </authorList>
    </citation>
    <scope>NUCLEOTIDE SEQUENCE</scope>
    <source>
        <strain evidence="12">EATRO 1125</strain>
    </source>
</reference>
<evidence type="ECO:0000256" key="6">
    <source>
        <dbReference type="ARBA" id="ARBA00023136"/>
    </source>
</evidence>
<evidence type="ECO:0000256" key="9">
    <source>
        <dbReference type="SAM" id="MobiDB-lite"/>
    </source>
</evidence>
<name>A0A1J0R855_9TRYP</name>
<sequence>MQQQLQAVLAAADASAREIAAAHDALPAENPTGMKSKLANAVDSQPTPTTPSLTDAAFFCRALDETRTNICDEAQDKTKLKKAIAALICICAPASGGSGPKACFTETPTVTDWDASATSGPTKWDEISKHCQLPGSTTATAMKLEQALQAVISIIHSDGTHSYLGALTTGATCTGTSAAGMCIRFKNAESAAAATVSGAFWISTITSAIQNLKSEEEAAQTQTRETKTLKTMLQQALALEEAAKTVTGPIMPAKRDKGDPNGNKVNAAATCNEAKDSQEACKKLEDKGCTFNTDTKKCKLKKELKEPIEKESQEDKDEKKEEKCAKHETNKDKCEKESSCKWDGNKCKNFSFLVNKKFALSVAASFVRLLPF</sequence>
<evidence type="ECO:0000256" key="1">
    <source>
        <dbReference type="ARBA" id="ARBA00002523"/>
    </source>
</evidence>
<feature type="region of interest" description="Disordered" evidence="9">
    <location>
        <begin position="308"/>
        <end position="340"/>
    </location>
</feature>
<evidence type="ECO:0000256" key="7">
    <source>
        <dbReference type="ARBA" id="ARBA00023180"/>
    </source>
</evidence>
<keyword evidence="6" id="KW-0472">Membrane</keyword>
<evidence type="ECO:0000256" key="2">
    <source>
        <dbReference type="ARBA" id="ARBA00004609"/>
    </source>
</evidence>
<evidence type="ECO:0000259" key="10">
    <source>
        <dbReference type="Pfam" id="PF10659"/>
    </source>
</evidence>
<proteinExistence type="predicted"/>
<keyword evidence="3" id="KW-1003">Cell membrane</keyword>
<dbReference type="Pfam" id="PF13206">
    <property type="entry name" value="VSG_B"/>
    <property type="match status" value="1"/>
</dbReference>
<evidence type="ECO:0000256" key="3">
    <source>
        <dbReference type="ARBA" id="ARBA00022475"/>
    </source>
</evidence>
<keyword evidence="8" id="KW-0449">Lipoprotein</keyword>
<evidence type="ECO:0000313" key="12">
    <source>
        <dbReference type="EMBL" id="APD73948.1"/>
    </source>
</evidence>
<evidence type="ECO:0000256" key="4">
    <source>
        <dbReference type="ARBA" id="ARBA00022622"/>
    </source>
</evidence>
<evidence type="ECO:0000259" key="11">
    <source>
        <dbReference type="Pfam" id="PF13206"/>
    </source>
</evidence>
<evidence type="ECO:0000256" key="8">
    <source>
        <dbReference type="ARBA" id="ARBA00023288"/>
    </source>
</evidence>
<protein>
    <submittedName>
        <fullName evidence="12">Variant surface glycoprotein 1125.2056</fullName>
    </submittedName>
</protein>
<dbReference type="InterPro" id="IPR019609">
    <property type="entry name" value="Variant_surf_glycoprt_trypan_C"/>
</dbReference>
<comment type="function">
    <text evidence="1">VSG forms a coat on the surface of the parasite. The trypanosome evades the immune response of the host by expressing a series of antigenically distinct VSGs from an estimated 1000 VSG genes.</text>
</comment>